<dbReference type="PANTHER" id="PTHR43575">
    <property type="entry name" value="PROTEIN ABCI7, CHLOROPLASTIC"/>
    <property type="match status" value="1"/>
</dbReference>
<evidence type="ECO:0000259" key="2">
    <source>
        <dbReference type="Pfam" id="PF01458"/>
    </source>
</evidence>
<dbReference type="InterPro" id="IPR000825">
    <property type="entry name" value="SUF_FeS_clus_asmbl_SufBD_core"/>
</dbReference>
<protein>
    <submittedName>
        <fullName evidence="4">FeS cluster assembly protein SufD</fullName>
    </submittedName>
</protein>
<evidence type="ECO:0000313" key="4">
    <source>
        <dbReference type="EMBL" id="VVO34589.1"/>
    </source>
</evidence>
<evidence type="ECO:0000256" key="1">
    <source>
        <dbReference type="ARBA" id="ARBA00043967"/>
    </source>
</evidence>
<dbReference type="GO" id="GO:0016226">
    <property type="term" value="P:iron-sulfur cluster assembly"/>
    <property type="evidence" value="ECO:0007669"/>
    <property type="project" value="InterPro"/>
</dbReference>
<reference evidence="4 5" key="1">
    <citation type="submission" date="2019-09" db="EMBL/GenBank/DDBJ databases">
        <authorList>
            <person name="Chandra G."/>
            <person name="Truman W A."/>
        </authorList>
    </citation>
    <scope>NUCLEOTIDE SEQUENCE [LARGE SCALE GENOMIC DNA]</scope>
    <source>
        <strain evidence="4">PS723</strain>
    </source>
</reference>
<dbReference type="NCBIfam" id="TIGR01981">
    <property type="entry name" value="sufD"/>
    <property type="match status" value="1"/>
</dbReference>
<name>A0A5E7F5Z9_PSEFL</name>
<evidence type="ECO:0000259" key="3">
    <source>
        <dbReference type="Pfam" id="PF19295"/>
    </source>
</evidence>
<feature type="domain" description="SUF system FeS cluster assembly SufBD N-terminal" evidence="3">
    <location>
        <begin position="23"/>
        <end position="167"/>
    </location>
</feature>
<dbReference type="OrthoDB" id="9768262at2"/>
<dbReference type="InterPro" id="IPR055346">
    <property type="entry name" value="Fe-S_cluster_assembly_SufBD"/>
</dbReference>
<feature type="domain" description="SUF system FeS cluster assembly SufBD core" evidence="2">
    <location>
        <begin position="179"/>
        <end position="405"/>
    </location>
</feature>
<dbReference type="PANTHER" id="PTHR43575:SF1">
    <property type="entry name" value="PROTEIN ABCI7, CHLOROPLASTIC"/>
    <property type="match status" value="1"/>
</dbReference>
<dbReference type="InterPro" id="IPR045595">
    <property type="entry name" value="SufBD_N"/>
</dbReference>
<accession>A0A5E7F5Z9</accession>
<evidence type="ECO:0000313" key="5">
    <source>
        <dbReference type="Proteomes" id="UP000379480"/>
    </source>
</evidence>
<organism evidence="4 5">
    <name type="scientific">Pseudomonas fluorescens</name>
    <dbReference type="NCBI Taxonomy" id="294"/>
    <lineage>
        <taxon>Bacteria</taxon>
        <taxon>Pseudomonadati</taxon>
        <taxon>Pseudomonadota</taxon>
        <taxon>Gammaproteobacteria</taxon>
        <taxon>Pseudomonadales</taxon>
        <taxon>Pseudomonadaceae</taxon>
        <taxon>Pseudomonas</taxon>
    </lineage>
</organism>
<proteinExistence type="inferred from homology"/>
<dbReference type="InterPro" id="IPR037284">
    <property type="entry name" value="SUF_FeS_clus_asmbl_SufBD_sf"/>
</dbReference>
<dbReference type="Pfam" id="PF19295">
    <property type="entry name" value="SufBD_N"/>
    <property type="match status" value="1"/>
</dbReference>
<dbReference type="AlphaFoldDB" id="A0A5E7F5Z9"/>
<dbReference type="SUPFAM" id="SSF101960">
    <property type="entry name" value="Stabilizer of iron transporter SufD"/>
    <property type="match status" value="1"/>
</dbReference>
<dbReference type="Pfam" id="PF01458">
    <property type="entry name" value="SUFBD_core"/>
    <property type="match status" value="1"/>
</dbReference>
<dbReference type="EMBL" id="CABVHY010000033">
    <property type="protein sequence ID" value="VVO34589.1"/>
    <property type="molecule type" value="Genomic_DNA"/>
</dbReference>
<dbReference type="InterPro" id="IPR011542">
    <property type="entry name" value="SUF_FeS_clus_asmbl_SufD"/>
</dbReference>
<dbReference type="RefSeq" id="WP_150806545.1">
    <property type="nucleotide sequence ID" value="NZ_CABVHY010000033.1"/>
</dbReference>
<gene>
    <name evidence="4" type="primary">sufD</name>
    <name evidence="4" type="ORF">PS723_05271</name>
</gene>
<comment type="similarity">
    <text evidence="1">Belongs to the iron-sulfur cluster assembly SufBD family.</text>
</comment>
<dbReference type="Proteomes" id="UP000379480">
    <property type="component" value="Unassembled WGS sequence"/>
</dbReference>
<sequence length="437" mass="47512">MNTAASEAFLSRLQPGTDSPHPAWLQALRRAAFQWVAEQGFPTAKDEAWKYTRVAPILEIPFQPAKPDTNPQLCAASVERLVGDYGGPRLVFVNGYFAAGLSTLERLAPGTQVTHLAPLLRADREAPLFADAFRARPQAFTALNAAFAEDGALVQIPAETRVDEPIHLVFLSAPGPTPRASHPRALVRVGAGSRAILVESHVGSAGEVYLSNAVSEVLLDAGAALEHYKVQNESTAAFHVALLSVRQARDSHFTAHSWALGAALARQEVRVVLEGPGAEVVLNGLYLPRGKQHLDNQTTIEHLAPRCTSREFYKGVMDDRGHGVFDGRIIVHPGAMKTDASQTNKNLLLSEVAQINTQPRLEIFADDVKCAHGAAVGQLDEQALFYLRSRGISLAMARSVLTFAFVSEMLELIRLEPLRADVQRLVTAQLQRLEVLV</sequence>